<keyword evidence="2" id="KW-1185">Reference proteome</keyword>
<name>T1CNV1_9HELI</name>
<dbReference type="Proteomes" id="UP000018143">
    <property type="component" value="Unassembled WGS sequence"/>
</dbReference>
<evidence type="ECO:0000313" key="2">
    <source>
        <dbReference type="Proteomes" id="UP000018143"/>
    </source>
</evidence>
<dbReference type="STRING" id="1325130.HFN_2362"/>
<dbReference type="AlphaFoldDB" id="T1CNV1"/>
<accession>T1CNV1</accession>
<sequence length="150" mass="17280">MEVVMLVQYLKGAIADLQTLIEYTKFDIESIKVANHNEIFESNTKKEALIQEFETKKSLIDQEIRIIKNNQPTQELQDILSAEIIDLFGNMRDKLSELKKLNSDYARIVFAVLEFFTSLKDRIIPQENIGYGENKKASSQLKANILQVQV</sequence>
<reference evidence="1 2" key="1">
    <citation type="journal article" date="2013" name="Genome Announc.">
        <title>Draft Genome Sequence of Helicobacter fennelliae Strain MRY12-0050, Isolated from a Bacteremia Patient.</title>
        <authorList>
            <person name="Rimbara E."/>
            <person name="Matsui M."/>
            <person name="Mori S."/>
            <person name="Suzuki S."/>
            <person name="Suzuki M."/>
            <person name="Kim H."/>
            <person name="Sekizuka T."/>
            <person name="Kuroda M."/>
            <person name="Shibayama K."/>
        </authorList>
    </citation>
    <scope>NUCLEOTIDE SEQUENCE [LARGE SCALE GENOMIC DNA]</scope>
    <source>
        <strain evidence="1 2">MRY12-0050</strain>
    </source>
</reference>
<protein>
    <recommendedName>
        <fullName evidence="3">Flagellar protein FlgN</fullName>
    </recommendedName>
</protein>
<proteinExistence type="predicted"/>
<dbReference type="EMBL" id="BASD01000005">
    <property type="protein sequence ID" value="GAD18434.1"/>
    <property type="molecule type" value="Genomic_DNA"/>
</dbReference>
<evidence type="ECO:0008006" key="3">
    <source>
        <dbReference type="Google" id="ProtNLM"/>
    </source>
</evidence>
<gene>
    <name evidence="1" type="ORF">HFN_2362</name>
</gene>
<comment type="caution">
    <text evidence="1">The sequence shown here is derived from an EMBL/GenBank/DDBJ whole genome shotgun (WGS) entry which is preliminary data.</text>
</comment>
<evidence type="ECO:0000313" key="1">
    <source>
        <dbReference type="EMBL" id="GAD18434.1"/>
    </source>
</evidence>
<organism evidence="1 2">
    <name type="scientific">Helicobacter fennelliae MRY12-0050</name>
    <dbReference type="NCBI Taxonomy" id="1325130"/>
    <lineage>
        <taxon>Bacteria</taxon>
        <taxon>Pseudomonadati</taxon>
        <taxon>Campylobacterota</taxon>
        <taxon>Epsilonproteobacteria</taxon>
        <taxon>Campylobacterales</taxon>
        <taxon>Helicobacteraceae</taxon>
        <taxon>Helicobacter</taxon>
    </lineage>
</organism>